<organism evidence="1 2">
    <name type="scientific">Micromonospora thermarum</name>
    <dbReference type="NCBI Taxonomy" id="2720024"/>
    <lineage>
        <taxon>Bacteria</taxon>
        <taxon>Bacillati</taxon>
        <taxon>Actinomycetota</taxon>
        <taxon>Actinomycetes</taxon>
        <taxon>Micromonosporales</taxon>
        <taxon>Micromonosporaceae</taxon>
        <taxon>Micromonospora</taxon>
    </lineage>
</organism>
<dbReference type="Proteomes" id="UP000783871">
    <property type="component" value="Unassembled WGS sequence"/>
</dbReference>
<proteinExistence type="predicted"/>
<evidence type="ECO:0000313" key="1">
    <source>
        <dbReference type="EMBL" id="NJP31029.1"/>
    </source>
</evidence>
<comment type="caution">
    <text evidence="1">The sequence shown here is derived from an EMBL/GenBank/DDBJ whole genome shotgun (WGS) entry which is preliminary data.</text>
</comment>
<name>A0ABX0Z0Z9_9ACTN</name>
<accession>A0ABX0Z0Z9</accession>
<dbReference type="EMBL" id="JAATEO010000002">
    <property type="protein sequence ID" value="NJP31029.1"/>
    <property type="molecule type" value="Genomic_DNA"/>
</dbReference>
<sequence>MSDSVFAQFTADDDQLSVALLVQPAINAALVHNRVPLVRHLTLVNRGTVPLVDVTLTLELRGPDGALTEPWTRTLTAPLRPGASTGWDDFRDVTPDRALLYCTDEAFPADYRLTVEAGDETLRLNAPSRVLAHNEWFNSPALYDSLAAFVQPNTRAVEAVLRASCWRGPAPARFRATRTARSGRR</sequence>
<evidence type="ECO:0000313" key="2">
    <source>
        <dbReference type="Proteomes" id="UP000783871"/>
    </source>
</evidence>
<reference evidence="1 2" key="1">
    <citation type="submission" date="2020-03" db="EMBL/GenBank/DDBJ databases">
        <title>WGS of actinomycetes isolated from Thailand.</title>
        <authorList>
            <person name="Thawai C."/>
        </authorList>
    </citation>
    <scope>NUCLEOTIDE SEQUENCE [LARGE SCALE GENOMIC DNA]</scope>
    <source>
        <strain evidence="1 2">HSS6-12</strain>
    </source>
</reference>
<protein>
    <submittedName>
        <fullName evidence="1">Uncharacterized protein</fullName>
    </submittedName>
</protein>
<keyword evidence="2" id="KW-1185">Reference proteome</keyword>
<gene>
    <name evidence="1" type="ORF">HCJ94_03280</name>
</gene>
<dbReference type="RefSeq" id="WP_167999431.1">
    <property type="nucleotide sequence ID" value="NZ_JAATEO010000002.1"/>
</dbReference>